<reference evidence="3" key="1">
    <citation type="submission" date="2024-04" db="EMBL/GenBank/DDBJ databases">
        <authorList>
            <person name="Shaw F."/>
            <person name="Minotto A."/>
        </authorList>
    </citation>
    <scope>NUCLEOTIDE SEQUENCE [LARGE SCALE GENOMIC DNA]</scope>
</reference>
<protein>
    <submittedName>
        <fullName evidence="2">Uncharacterized protein</fullName>
    </submittedName>
</protein>
<sequence length="368" mass="40866">MAGGTPIQLLTRDWTAIAVYGTVALDHPSQFRNVRVTSTRILVNITKVLIPAYIVHAELLESQMETSLAALSSAVPYRLLCAVKDLQIGGHISLDSTIQASRMAPLPPQLLEPSPDSSIEEEPNSPLCEDDSINFNPDVFVAAAPDEFICDEAAERHARELTAVPAPITNPVICSHVLGDIWHMTDQFRVSKNHGVRRPFSYALQNAVLLPDDEDKVAVEAMLLKKGLSWEEGLLLKSDWVWRQVRRFASPPEIMFPHVSQVCQTYGPLKDATTGQPLFNEHAWETAKNVLENIHLGYYSDPPTISLYVVQGKDRDGLTLYRCTRGTNCIEGGVHQNIIRQFGAFNASPCFADNLVIDYALCHNLKVR</sequence>
<proteinExistence type="predicted"/>
<dbReference type="Proteomes" id="UP001497453">
    <property type="component" value="Chromosome 2"/>
</dbReference>
<feature type="region of interest" description="Disordered" evidence="1">
    <location>
        <begin position="106"/>
        <end position="125"/>
    </location>
</feature>
<evidence type="ECO:0000313" key="3">
    <source>
        <dbReference type="Proteomes" id="UP001497453"/>
    </source>
</evidence>
<accession>A0ABP1D478</accession>
<name>A0ABP1D478_9APHY</name>
<evidence type="ECO:0000313" key="2">
    <source>
        <dbReference type="EMBL" id="CAL1702708.1"/>
    </source>
</evidence>
<dbReference type="EMBL" id="OZ037945">
    <property type="protein sequence ID" value="CAL1702708.1"/>
    <property type="molecule type" value="Genomic_DNA"/>
</dbReference>
<organism evidence="2 3">
    <name type="scientific">Somion occarium</name>
    <dbReference type="NCBI Taxonomy" id="3059160"/>
    <lineage>
        <taxon>Eukaryota</taxon>
        <taxon>Fungi</taxon>
        <taxon>Dikarya</taxon>
        <taxon>Basidiomycota</taxon>
        <taxon>Agaricomycotina</taxon>
        <taxon>Agaricomycetes</taxon>
        <taxon>Polyporales</taxon>
        <taxon>Cerrenaceae</taxon>
        <taxon>Somion</taxon>
    </lineage>
</organism>
<keyword evidence="3" id="KW-1185">Reference proteome</keyword>
<gene>
    <name evidence="2" type="ORF">GFSPODELE1_LOCUS4183</name>
</gene>
<evidence type="ECO:0000256" key="1">
    <source>
        <dbReference type="SAM" id="MobiDB-lite"/>
    </source>
</evidence>